<dbReference type="GO" id="GO:0003677">
    <property type="term" value="F:DNA binding"/>
    <property type="evidence" value="ECO:0007669"/>
    <property type="project" value="InterPro"/>
</dbReference>
<dbReference type="Proteomes" id="UP000311382">
    <property type="component" value="Unassembled WGS sequence"/>
</dbReference>
<dbReference type="InterPro" id="IPR038120">
    <property type="entry name" value="Rpb1_funnel_sf"/>
</dbReference>
<dbReference type="InterPro" id="IPR007066">
    <property type="entry name" value="RNA_pol_Rpb1_3"/>
</dbReference>
<feature type="region of interest" description="Disordered" evidence="13">
    <location>
        <begin position="158"/>
        <end position="179"/>
    </location>
</feature>
<dbReference type="InterPro" id="IPR047107">
    <property type="entry name" value="DNA-dir_RNA_pol1_lsu_C"/>
</dbReference>
<gene>
    <name evidence="15" type="ORF">DMC30DRAFT_36587</name>
</gene>
<evidence type="ECO:0000256" key="10">
    <source>
        <dbReference type="ARBA" id="ARBA00023242"/>
    </source>
</evidence>
<dbReference type="GO" id="GO:0046872">
    <property type="term" value="F:metal ion binding"/>
    <property type="evidence" value="ECO:0007669"/>
    <property type="project" value="UniProtKB-KW"/>
</dbReference>
<dbReference type="Pfam" id="PF05000">
    <property type="entry name" value="RNA_pol_Rpb1_4"/>
    <property type="match status" value="1"/>
</dbReference>
<keyword evidence="8" id="KW-0460">Magnesium</keyword>
<dbReference type="InterPro" id="IPR000722">
    <property type="entry name" value="RNA_pol_asu"/>
</dbReference>
<keyword evidence="10" id="KW-0539">Nucleus</keyword>
<dbReference type="GO" id="GO:0006351">
    <property type="term" value="P:DNA-templated transcription"/>
    <property type="evidence" value="ECO:0007669"/>
    <property type="project" value="InterPro"/>
</dbReference>
<feature type="compositionally biased region" description="Acidic residues" evidence="13">
    <location>
        <begin position="1491"/>
        <end position="1509"/>
    </location>
</feature>
<evidence type="ECO:0000256" key="13">
    <source>
        <dbReference type="SAM" id="MobiDB-lite"/>
    </source>
</evidence>
<keyword evidence="7" id="KW-0862">Zinc</keyword>
<dbReference type="PANTHER" id="PTHR19376">
    <property type="entry name" value="DNA-DIRECTED RNA POLYMERASE"/>
    <property type="match status" value="1"/>
</dbReference>
<accession>A0A5C5FPK5</accession>
<dbReference type="InterPro" id="IPR006592">
    <property type="entry name" value="RNA_pol_N"/>
</dbReference>
<dbReference type="Pfam" id="PF04983">
    <property type="entry name" value="RNA_pol_Rpb1_3"/>
    <property type="match status" value="1"/>
</dbReference>
<dbReference type="Pfam" id="PF04998">
    <property type="entry name" value="RNA_pol_Rpb1_5"/>
    <property type="match status" value="1"/>
</dbReference>
<dbReference type="GO" id="GO:0003899">
    <property type="term" value="F:DNA-directed RNA polymerase activity"/>
    <property type="evidence" value="ECO:0007669"/>
    <property type="project" value="UniProtKB-EC"/>
</dbReference>
<dbReference type="CDD" id="cd02735">
    <property type="entry name" value="RNAP_I_Rpa1_C"/>
    <property type="match status" value="1"/>
</dbReference>
<name>A0A5C5FPK5_9BASI</name>
<evidence type="ECO:0000259" key="14">
    <source>
        <dbReference type="SMART" id="SM00663"/>
    </source>
</evidence>
<dbReference type="OrthoDB" id="270392at2759"/>
<evidence type="ECO:0000256" key="4">
    <source>
        <dbReference type="ARBA" id="ARBA00022679"/>
    </source>
</evidence>
<keyword evidence="3 12" id="KW-0240">DNA-directed RNA polymerase</keyword>
<dbReference type="FunFam" id="2.40.40.20:FF:000019">
    <property type="entry name" value="DNA-directed RNA polymerase II subunit RPB1"/>
    <property type="match status" value="1"/>
</dbReference>
<keyword evidence="4 12" id="KW-0808">Transferase</keyword>
<dbReference type="FunFam" id="1.10.274.100:FF:000006">
    <property type="entry name" value="DNA-directed RNA polymerase subunit"/>
    <property type="match status" value="1"/>
</dbReference>
<dbReference type="InterPro" id="IPR007083">
    <property type="entry name" value="RNA_pol_Rpb1_4"/>
</dbReference>
<comment type="similarity">
    <text evidence="2 12">Belongs to the RNA polymerase beta' chain family.</text>
</comment>
<feature type="compositionally biased region" description="Acidic residues" evidence="13">
    <location>
        <begin position="1453"/>
        <end position="1463"/>
    </location>
</feature>
<feature type="region of interest" description="Disordered" evidence="13">
    <location>
        <begin position="624"/>
        <end position="648"/>
    </location>
</feature>
<evidence type="ECO:0000313" key="16">
    <source>
        <dbReference type="Proteomes" id="UP000311382"/>
    </source>
</evidence>
<dbReference type="InterPro" id="IPR044893">
    <property type="entry name" value="RNA_pol_Rpb1_clamp_domain"/>
</dbReference>
<dbReference type="CDD" id="cd01435">
    <property type="entry name" value="RNAP_I_RPA1_N"/>
    <property type="match status" value="1"/>
</dbReference>
<evidence type="ECO:0000256" key="5">
    <source>
        <dbReference type="ARBA" id="ARBA00022695"/>
    </source>
</evidence>
<evidence type="ECO:0000256" key="9">
    <source>
        <dbReference type="ARBA" id="ARBA00023163"/>
    </source>
</evidence>
<proteinExistence type="inferred from homology"/>
<dbReference type="Gene3D" id="2.40.40.20">
    <property type="match status" value="1"/>
</dbReference>
<dbReference type="SMART" id="SM00663">
    <property type="entry name" value="RPOLA_N"/>
    <property type="match status" value="1"/>
</dbReference>
<dbReference type="Gene3D" id="3.30.70.2850">
    <property type="match status" value="1"/>
</dbReference>
<comment type="catalytic activity">
    <reaction evidence="11 12">
        <text>RNA(n) + a ribonucleoside 5'-triphosphate = RNA(n+1) + diphosphate</text>
        <dbReference type="Rhea" id="RHEA:21248"/>
        <dbReference type="Rhea" id="RHEA-COMP:14527"/>
        <dbReference type="Rhea" id="RHEA-COMP:17342"/>
        <dbReference type="ChEBI" id="CHEBI:33019"/>
        <dbReference type="ChEBI" id="CHEBI:61557"/>
        <dbReference type="ChEBI" id="CHEBI:140395"/>
        <dbReference type="EC" id="2.7.7.6"/>
    </reaction>
</comment>
<comment type="subcellular location">
    <subcellularLocation>
        <location evidence="1">Nucleus</location>
    </subcellularLocation>
</comment>
<keyword evidence="16" id="KW-1185">Reference proteome</keyword>
<feature type="compositionally biased region" description="Acidic residues" evidence="13">
    <location>
        <begin position="303"/>
        <end position="312"/>
    </location>
</feature>
<evidence type="ECO:0000256" key="6">
    <source>
        <dbReference type="ARBA" id="ARBA00022723"/>
    </source>
</evidence>
<feature type="compositionally biased region" description="Acidic residues" evidence="13">
    <location>
        <begin position="1517"/>
        <end position="1536"/>
    </location>
</feature>
<dbReference type="Gene3D" id="1.10.274.100">
    <property type="entry name" value="RNA polymerase Rpb1, domain 3"/>
    <property type="match status" value="1"/>
</dbReference>
<reference evidence="15 16" key="1">
    <citation type="submission" date="2019-03" db="EMBL/GenBank/DDBJ databases">
        <title>Rhodosporidium diobovatum UCD-FST 08-225 genome sequencing, assembly, and annotation.</title>
        <authorList>
            <person name="Fakankun I.U."/>
            <person name="Fristensky B."/>
            <person name="Levin D.B."/>
        </authorList>
    </citation>
    <scope>NUCLEOTIDE SEQUENCE [LARGE SCALE GENOMIC DNA]</scope>
    <source>
        <strain evidence="15 16">UCD-FST 08-225</strain>
    </source>
</reference>
<dbReference type="PANTHER" id="PTHR19376:SF11">
    <property type="entry name" value="DNA-DIRECTED RNA POLYMERASE I SUBUNIT RPA1"/>
    <property type="match status" value="1"/>
</dbReference>
<organism evidence="15 16">
    <name type="scientific">Rhodotorula diobovata</name>
    <dbReference type="NCBI Taxonomy" id="5288"/>
    <lineage>
        <taxon>Eukaryota</taxon>
        <taxon>Fungi</taxon>
        <taxon>Dikarya</taxon>
        <taxon>Basidiomycota</taxon>
        <taxon>Pucciniomycotina</taxon>
        <taxon>Microbotryomycetes</taxon>
        <taxon>Sporidiobolales</taxon>
        <taxon>Sporidiobolaceae</taxon>
        <taxon>Rhodotorula</taxon>
    </lineage>
</organism>
<dbReference type="Gene3D" id="1.10.357.120">
    <property type="match status" value="1"/>
</dbReference>
<evidence type="ECO:0000256" key="1">
    <source>
        <dbReference type="ARBA" id="ARBA00004123"/>
    </source>
</evidence>
<dbReference type="GO" id="GO:0005736">
    <property type="term" value="C:RNA polymerase I complex"/>
    <property type="evidence" value="ECO:0007669"/>
    <property type="project" value="TreeGrafter"/>
</dbReference>
<dbReference type="Gene3D" id="1.10.132.30">
    <property type="match status" value="1"/>
</dbReference>
<dbReference type="InterPro" id="IPR015699">
    <property type="entry name" value="DNA-dir_RNA_pol1_lsu_N"/>
</dbReference>
<dbReference type="FunFam" id="1.10.132.30:FF:000005">
    <property type="entry name" value="DNA-directed RNA polymerase subunit"/>
    <property type="match status" value="1"/>
</dbReference>
<comment type="function">
    <text evidence="12">DNA-dependent RNA polymerase catalyzes the transcription of DNA into RNA using the four ribonucleoside triphosphates as substrates.</text>
</comment>
<dbReference type="Pfam" id="PF00623">
    <property type="entry name" value="RNA_pol_Rpb1_2"/>
    <property type="match status" value="1"/>
</dbReference>
<evidence type="ECO:0000256" key="7">
    <source>
        <dbReference type="ARBA" id="ARBA00022833"/>
    </source>
</evidence>
<dbReference type="Gene3D" id="3.30.1490.180">
    <property type="entry name" value="RNA polymerase ii"/>
    <property type="match status" value="1"/>
</dbReference>
<comment type="caution">
    <text evidence="15">The sequence shown here is derived from an EMBL/GenBank/DDBJ whole genome shotgun (WGS) entry which is preliminary data.</text>
</comment>
<dbReference type="Pfam" id="PF04997">
    <property type="entry name" value="RNA_pol_Rpb1_1"/>
    <property type="match status" value="1"/>
</dbReference>
<feature type="domain" description="RNA polymerase N-terminal" evidence="14">
    <location>
        <begin position="402"/>
        <end position="759"/>
    </location>
</feature>
<dbReference type="EC" id="2.7.7.6" evidence="12"/>
<evidence type="ECO:0000313" key="15">
    <source>
        <dbReference type="EMBL" id="TNY18798.1"/>
    </source>
</evidence>
<dbReference type="Gene3D" id="4.10.860.120">
    <property type="entry name" value="RNA polymerase II, clamp domain"/>
    <property type="match status" value="1"/>
</dbReference>
<evidence type="ECO:0000256" key="2">
    <source>
        <dbReference type="ARBA" id="ARBA00006460"/>
    </source>
</evidence>
<dbReference type="SUPFAM" id="SSF64484">
    <property type="entry name" value="beta and beta-prime subunits of DNA dependent RNA-polymerase"/>
    <property type="match status" value="1"/>
</dbReference>
<dbReference type="STRING" id="5288.A0A5C5FPK5"/>
<feature type="compositionally biased region" description="Low complexity" evidence="13">
    <location>
        <begin position="626"/>
        <end position="638"/>
    </location>
</feature>
<dbReference type="Gene3D" id="1.10.150.390">
    <property type="match status" value="1"/>
</dbReference>
<keyword evidence="5 12" id="KW-0548">Nucleotidyltransferase</keyword>
<feature type="compositionally biased region" description="Basic and acidic residues" evidence="13">
    <location>
        <begin position="158"/>
        <end position="172"/>
    </location>
</feature>
<dbReference type="EMBL" id="SOZI01000121">
    <property type="protein sequence ID" value="TNY18798.1"/>
    <property type="molecule type" value="Genomic_DNA"/>
</dbReference>
<evidence type="ECO:0000256" key="12">
    <source>
        <dbReference type="RuleBase" id="RU004279"/>
    </source>
</evidence>
<evidence type="ECO:0000256" key="3">
    <source>
        <dbReference type="ARBA" id="ARBA00022478"/>
    </source>
</evidence>
<keyword evidence="6" id="KW-0479">Metal-binding</keyword>
<evidence type="ECO:0000256" key="11">
    <source>
        <dbReference type="ARBA" id="ARBA00048552"/>
    </source>
</evidence>
<feature type="region of interest" description="Disordered" evidence="13">
    <location>
        <begin position="1425"/>
        <end position="1546"/>
    </location>
</feature>
<evidence type="ECO:0000256" key="8">
    <source>
        <dbReference type="ARBA" id="ARBA00022842"/>
    </source>
</evidence>
<feature type="region of interest" description="Disordered" evidence="13">
    <location>
        <begin position="293"/>
        <end position="312"/>
    </location>
</feature>
<sequence length="1779" mass="196393">MDIAHPVSSEITSLSFSYLHTHDIKRVSVKPVVNPVLFDNLNNPNAGGLYDPAFGPLGKGDICSTCHLTSFDCPGHFGHIELPSPVFHPLYMVQAFQLLRGCCVYCHRFLLTDTQLAKQVARLTLLEHGLVTAALELDSAFQGPSTVSKSKAKADAKARAADADNVEDHEAGESTDESYDEFRRRLDAFVAQSIRAAQKGKQVGLEHKGRDEYKESGTVFDVRRRTINQFLKSLSAKRRCEHCGAFAHRYRKEGHTKVIEYSLVAKQRGAHAAMGLKRPKVLAEERMEAFGGRQANGKAAVADDSDTEDAMDVDEDAKADLAAEEEDAAIEDELSRGKQTERIVLPEEVRAHLRRLFANERDLVSLIYAPHGPLARATASRVPQGPSSSSSRGNKAATASADIFFMDAVSVPPTRFRPAATMGDQVFENPQNSLLNGILRQSIAVRDYSARLARFEQDPEAQEFLAEDGKPRMDPARYSTQLYEALIDLQIAVNSMMDSGKNPAPVKQGKLPTPGVKQLLEKKEGLFRKNMMGKRVNYAARSVISPDVNIETNEIGVPPVFARKLTFPEPVTAHNYKQLQQAVINGPHQHPGAAFIQMEDGNLISLERMSVEDRTAHAQKLLAPESASASQRLAAASRPDVGLPPTRTPQINRKVYRHLQDGDIVILNRQPTLHKPSMMCHRVKVLKGEKTIRMHYANCNSYNADFDGDEMNMHFPQSLTAQAEARMLANTDNQYLVPTSGNPLRGLIQDHVVAGVWLTNKDTFFTREQYQQLIYGALRPEDDYTGEGTVKTLPPAVWKPQPLWTGKQVISTLLRNIQPHNLRGIHFSSKGKIPADRWGAIGAEEAEVIVHDGDMLTGILDKAQIGASAYGLVHSVFELYGATVAGKLLSILSRLLTKFLQSRAFSCRMDDLVLTAKGNHDRRRMLQTVNDKGLSAALDYTGLASAERDDPATADDLRNRLEEILRDDYKLAGLDATVESETNQVTSQLIKTCLPNGLVKPFPHNNMQTMTVSGAKGSNVNASQISCLLGQQSLEGRRVPVMVSGKTLPSFKAFETAPRAGGFVAGRFLTGIRPQEYYFHCMAGREGLIDTAVKTSRSGYLQRCLIKHLEGLRVHYDHTVRNADKSVLQFHYGEDSLDVTKQKHLLQFEFAVRNMESIVNRYNPKEALARTDDIDEVLPSAMKKALKHPESHPPVLSLASPSTVSGAVSERFAREIENYIKDPKQRFLKPRKKKDMADWPAFIRRDELISAEHFRSLMSMRYMRSLVEPGEAVGLMASQGVGEPSTQMTLNTFHFAGHGAANVTLGIPRLREIVMTASQDIKTPMMRLPIVEGVSDSRLKTFCQSSTRLTLSQCVDNVVVEERLTPKTSDNNYSRSKLYTVKLHLFPRADYEAEYSVSPEQILAGIARTFVPLLDKAITKEIKQNDRETTREAAELGQGKKVRKGGKGTTSGADEDGAGEEDAGVVGRGDGEEIDGDADDERRGRQANDEQTYDDEDEGDDVADAEDELEAKFKDDDDKEGDSSDDDDEEDEENLDPEAVARRSKAESLERMKLIERRVPGTSRFVNKLVFDKKDGESCELELEFSSQAHKLLLVGIVEEVCRVAVVHEVPGIARCFVEKAANANAAAHRNAVTEGVNLRQLWQIGHGIVDLDRIGTNDIGAILRTYGVEAARSSIINEMSGVFSVYGIGVDYRHLTIIADYMTCEGGYKPFNRTGLSNNSSTLLRASFETTSAFLAEAALHGDYDTMINPSARIVVGRTPEAGTGSFAIRSVVEAGAA</sequence>
<dbReference type="InterPro" id="IPR045867">
    <property type="entry name" value="DNA-dir_RpoC_beta_prime"/>
</dbReference>
<feature type="compositionally biased region" description="Basic and acidic residues" evidence="13">
    <location>
        <begin position="1425"/>
        <end position="1434"/>
    </location>
</feature>
<dbReference type="InterPro" id="IPR042102">
    <property type="entry name" value="RNA_pol_Rpb1_3_sf"/>
</dbReference>
<feature type="region of interest" description="Disordered" evidence="13">
    <location>
        <begin position="376"/>
        <end position="395"/>
    </location>
</feature>
<keyword evidence="9 12" id="KW-0804">Transcription</keyword>
<dbReference type="InterPro" id="IPR007080">
    <property type="entry name" value="RNA_pol_Rpb1_1"/>
</dbReference>
<protein>
    <recommendedName>
        <fullName evidence="12">DNA-directed RNA polymerase subunit</fullName>
        <ecNumber evidence="12">2.7.7.6</ecNumber>
    </recommendedName>
</protein>
<dbReference type="InterPro" id="IPR007081">
    <property type="entry name" value="RNA_pol_Rpb1_5"/>
</dbReference>